<dbReference type="EMBL" id="VSRR010019213">
    <property type="protein sequence ID" value="MPC62017.1"/>
    <property type="molecule type" value="Genomic_DNA"/>
</dbReference>
<evidence type="ECO:0000256" key="1">
    <source>
        <dbReference type="SAM" id="MobiDB-lite"/>
    </source>
</evidence>
<keyword evidence="3" id="KW-1185">Reference proteome</keyword>
<comment type="caution">
    <text evidence="2">The sequence shown here is derived from an EMBL/GenBank/DDBJ whole genome shotgun (WGS) entry which is preliminary data.</text>
</comment>
<feature type="compositionally biased region" description="Basic and acidic residues" evidence="1">
    <location>
        <begin position="426"/>
        <end position="435"/>
    </location>
</feature>
<reference evidence="2 3" key="1">
    <citation type="submission" date="2019-05" db="EMBL/GenBank/DDBJ databases">
        <title>Another draft genome of Portunus trituberculatus and its Hox gene families provides insights of decapod evolution.</title>
        <authorList>
            <person name="Jeong J.-H."/>
            <person name="Song I."/>
            <person name="Kim S."/>
            <person name="Choi T."/>
            <person name="Kim D."/>
            <person name="Ryu S."/>
            <person name="Kim W."/>
        </authorList>
    </citation>
    <scope>NUCLEOTIDE SEQUENCE [LARGE SCALE GENOMIC DNA]</scope>
    <source>
        <tissue evidence="2">Muscle</tissue>
    </source>
</reference>
<accession>A0A5B7GY08</accession>
<protein>
    <submittedName>
        <fullName evidence="2">Uncharacterized protein</fullName>
    </submittedName>
</protein>
<feature type="region of interest" description="Disordered" evidence="1">
    <location>
        <begin position="204"/>
        <end position="223"/>
    </location>
</feature>
<gene>
    <name evidence="2" type="ORF">E2C01_056096</name>
</gene>
<feature type="compositionally biased region" description="Basic and acidic residues" evidence="1">
    <location>
        <begin position="476"/>
        <end position="504"/>
    </location>
</feature>
<feature type="compositionally biased region" description="Basic and acidic residues" evidence="1">
    <location>
        <begin position="214"/>
        <end position="223"/>
    </location>
</feature>
<evidence type="ECO:0000313" key="2">
    <source>
        <dbReference type="EMBL" id="MPC62017.1"/>
    </source>
</evidence>
<evidence type="ECO:0000313" key="3">
    <source>
        <dbReference type="Proteomes" id="UP000324222"/>
    </source>
</evidence>
<sequence length="761" mass="88281">MMTLRKYRELVKKTRKERKKPKHIMKREEDEAKIVGTHAGDASGGVYASVTVQPVRSHFEWLFPKVIIPSWDEDRQGGKVMKTTNKHKNESTKKTTQMWHIMESAKLRGVTKEERGRDKQMLNIVKEVDKGKEIYVPTRKIKVNHKDTGKEKMLGEEKNREITLVMKNSKENYVSSDRTETLDEELHKVLMIDDMEFILNTHKIAQPPPTEPGSDDKTQKENNTKDIMEEMKVDLETKEMDMSITIPTISTTASMSGISPAKPVAPRVFNKMKHSFEPYGETFELVETIHNLEDKYGYPAVYKLVDNIAVRSEVSILMKTKRRTEREVQLKNIKFTTAYLNLWKALQFYLLPLLPIGEAKPIREAKKAIKEYMRHMEEDKYRFALVLWEMLRHVKEERKEEILAFIFLKLVKSKYVLEYCMNYSGQEKEEQRRNEEMEDMEMSYSDSEKLVIDEEAMDNNDDNNDSEGEEGNDEDKEPKEEMNEKDDKDVEKCMNELSHDDQVNKTESIGEVNNDEGDTDNSETIPNSNMMAKLTTTTNIQPTTAYALFPITTTTTIDNTNMIKPIPTIAITTILETITSTADITSTVTSIRPKIRNTSVMNTFKSHTSNLVFSHNATLEFTDDDTEFMSFSRCSSNCSYSPSSSSDYNEEELQQHIHNNILTSIQSKHAARERKKVDALTDEFRLVMNATEYYKSYTGRILNHELWKEIPSLVEMLLQKEMVTPCIHELLDNISLQEWAEFCKHHDFMDSLSSFFQVDEK</sequence>
<dbReference type="Proteomes" id="UP000324222">
    <property type="component" value="Unassembled WGS sequence"/>
</dbReference>
<feature type="region of interest" description="Disordered" evidence="1">
    <location>
        <begin position="426"/>
        <end position="527"/>
    </location>
</feature>
<organism evidence="2 3">
    <name type="scientific">Portunus trituberculatus</name>
    <name type="common">Swimming crab</name>
    <name type="synonym">Neptunus trituberculatus</name>
    <dbReference type="NCBI Taxonomy" id="210409"/>
    <lineage>
        <taxon>Eukaryota</taxon>
        <taxon>Metazoa</taxon>
        <taxon>Ecdysozoa</taxon>
        <taxon>Arthropoda</taxon>
        <taxon>Crustacea</taxon>
        <taxon>Multicrustacea</taxon>
        <taxon>Malacostraca</taxon>
        <taxon>Eumalacostraca</taxon>
        <taxon>Eucarida</taxon>
        <taxon>Decapoda</taxon>
        <taxon>Pleocyemata</taxon>
        <taxon>Brachyura</taxon>
        <taxon>Eubrachyura</taxon>
        <taxon>Portunoidea</taxon>
        <taxon>Portunidae</taxon>
        <taxon>Portuninae</taxon>
        <taxon>Portunus</taxon>
    </lineage>
</organism>
<proteinExistence type="predicted"/>
<name>A0A5B7GY08_PORTR</name>
<feature type="compositionally biased region" description="Acidic residues" evidence="1">
    <location>
        <begin position="453"/>
        <end position="475"/>
    </location>
</feature>
<dbReference type="AlphaFoldDB" id="A0A5B7GY08"/>